<dbReference type="EMBL" id="KZ992509">
    <property type="protein sequence ID" value="RKP09501.1"/>
    <property type="molecule type" value="Genomic_DNA"/>
</dbReference>
<dbReference type="AlphaFoldDB" id="A0A4P9XV78"/>
<dbReference type="Pfam" id="PF07173">
    <property type="entry name" value="GRDP-like"/>
    <property type="match status" value="1"/>
</dbReference>
<gene>
    <name evidence="1" type="ORF">THASP1DRAFT_28705</name>
</gene>
<reference evidence="2" key="1">
    <citation type="journal article" date="2018" name="Nat. Microbiol.">
        <title>Leveraging single-cell genomics to expand the fungal tree of life.</title>
        <authorList>
            <person name="Ahrendt S.R."/>
            <person name="Quandt C.A."/>
            <person name="Ciobanu D."/>
            <person name="Clum A."/>
            <person name="Salamov A."/>
            <person name="Andreopoulos B."/>
            <person name="Cheng J.F."/>
            <person name="Woyke T."/>
            <person name="Pelin A."/>
            <person name="Henrissat B."/>
            <person name="Reynolds N.K."/>
            <person name="Benny G.L."/>
            <person name="Smith M.E."/>
            <person name="James T.Y."/>
            <person name="Grigoriev I.V."/>
        </authorList>
    </citation>
    <scope>NUCLEOTIDE SEQUENCE [LARGE SCALE GENOMIC DNA]</scope>
    <source>
        <strain evidence="2">RSA 1356</strain>
    </source>
</reference>
<dbReference type="OrthoDB" id="2684236at2759"/>
<dbReference type="InterPro" id="IPR009836">
    <property type="entry name" value="GRDP-like"/>
</dbReference>
<accession>A0A4P9XV78</accession>
<dbReference type="PANTHER" id="PTHR34365:SF7">
    <property type="entry name" value="GLYCINE-RICH DOMAIN-CONTAINING PROTEIN 1"/>
    <property type="match status" value="1"/>
</dbReference>
<evidence type="ECO:0000313" key="1">
    <source>
        <dbReference type="EMBL" id="RKP09501.1"/>
    </source>
</evidence>
<organism evidence="1 2">
    <name type="scientific">Thamnocephalis sphaerospora</name>
    <dbReference type="NCBI Taxonomy" id="78915"/>
    <lineage>
        <taxon>Eukaryota</taxon>
        <taxon>Fungi</taxon>
        <taxon>Fungi incertae sedis</taxon>
        <taxon>Zoopagomycota</taxon>
        <taxon>Zoopagomycotina</taxon>
        <taxon>Zoopagomycetes</taxon>
        <taxon>Zoopagales</taxon>
        <taxon>Sigmoideomycetaceae</taxon>
        <taxon>Thamnocephalis</taxon>
    </lineage>
</organism>
<dbReference type="PANTHER" id="PTHR34365">
    <property type="entry name" value="ENOLASE (DUF1399)"/>
    <property type="match status" value="1"/>
</dbReference>
<evidence type="ECO:0000313" key="2">
    <source>
        <dbReference type="Proteomes" id="UP000271241"/>
    </source>
</evidence>
<dbReference type="STRING" id="78915.A0A4P9XV78"/>
<keyword evidence="2" id="KW-1185">Reference proteome</keyword>
<protein>
    <submittedName>
        <fullName evidence="1">Uncharacterized protein</fullName>
    </submittedName>
</protein>
<dbReference type="Proteomes" id="UP000271241">
    <property type="component" value="Unassembled WGS sequence"/>
</dbReference>
<proteinExistence type="predicted"/>
<name>A0A4P9XV78_9FUNG</name>
<sequence length="548" mass="62255">MDITPIYAEDAKKAHLDTVVTAESTRAHIILLSRFQALARNDEIEDDLYLLRAEQRYFSWLDYLNAQPPSPMDQPTRPPIVPPLDVALVWCAHMLAPLRYMEDVLRLYGEHMLLFSIPIQELIKVDVFGSYIVDTHSKACWEAATGLSYEVTTTDTSPFLFTCPFCAELVLLGCNAYRSMRNAATSANCPECRAVLSIDTISAKLFDNDVKNYMADENKLLRGTWLSHTTGCIERKFAKKDLQYIFKGTSAYHHTDVGASVNWRVIERRMEKVHQELRKTFSLCCVRQDALRLIFEAYRNCCTSVSIDLVHALYTKHLLGRIVNHGDTADEHDMNSAYSATAELWQRHLHEPYTLEHAAQISEAKLRTKFKFLGKLAVLPIYVHRWRKPSKARPYDPRSLCQMRHGLGPVGLRLPIESDEPGKMKDNHHWKKLGERDRHDVLCKASQTETERSFSSYGTALQRTASACSTKPAIAHIAKHIGLRRASSYFKSGLRFFKPNSPGHAGSRQNDWSHGGDVNSYYANASTDERTSIYGKIISRGESDSNHV</sequence>